<dbReference type="KEGG" id="scb:SCAB_64831"/>
<organism evidence="1 2">
    <name type="scientific">Streptomyces scabiei (strain 87.22)</name>
    <dbReference type="NCBI Taxonomy" id="680198"/>
    <lineage>
        <taxon>Bacteria</taxon>
        <taxon>Bacillati</taxon>
        <taxon>Actinomycetota</taxon>
        <taxon>Actinomycetes</taxon>
        <taxon>Kitasatosporales</taxon>
        <taxon>Streptomycetaceae</taxon>
        <taxon>Streptomyces</taxon>
    </lineage>
</organism>
<dbReference type="EMBL" id="FN554889">
    <property type="protein sequence ID" value="CBG73486.1"/>
    <property type="molecule type" value="Genomic_DNA"/>
</dbReference>
<evidence type="ECO:0000313" key="2">
    <source>
        <dbReference type="Proteomes" id="UP000001444"/>
    </source>
</evidence>
<dbReference type="RefSeq" id="WP_013004043.1">
    <property type="nucleotide sequence ID" value="NC_013929.1"/>
</dbReference>
<dbReference type="Proteomes" id="UP000001444">
    <property type="component" value="Chromosome"/>
</dbReference>
<dbReference type="GeneID" id="24307132"/>
<protein>
    <submittedName>
        <fullName evidence="1">Uncharacterized protein</fullName>
    </submittedName>
</protein>
<keyword evidence="2" id="KW-1185">Reference proteome</keyword>
<name>C9ZE54_STRSW</name>
<proteinExistence type="predicted"/>
<sequence>MARIQILELPLVHQGDQTETPFVILIDKATENEAETLASHLRVDSEKARARTMIVTTATLDLA</sequence>
<dbReference type="STRING" id="680198.SCAB_64831"/>
<evidence type="ECO:0000313" key="1">
    <source>
        <dbReference type="EMBL" id="CBG73486.1"/>
    </source>
</evidence>
<dbReference type="AlphaFoldDB" id="C9ZE54"/>
<dbReference type="HOGENOM" id="CLU_2884200_0_0_11"/>
<reference evidence="1 2" key="1">
    <citation type="journal article" date="2010" name="Mol. Plant Microbe Interact.">
        <title>Streptomyces scabies 87-22 contains a coronafacic acid-like biosynthetic cluster that contributes to plant-microbe interactions.</title>
        <authorList>
            <person name="Bignell D.R."/>
            <person name="Seipke R.F."/>
            <person name="Huguet-Tapia J.C."/>
            <person name="Chambers A.H."/>
            <person name="Parry R.J."/>
            <person name="Loria R."/>
        </authorList>
    </citation>
    <scope>NUCLEOTIDE SEQUENCE [LARGE SCALE GENOMIC DNA]</scope>
    <source>
        <strain evidence="1 2">87.22</strain>
    </source>
</reference>
<accession>C9ZE54</accession>
<gene>
    <name evidence="1" type="ordered locus">SCAB_64831</name>
</gene>